<dbReference type="InterPro" id="IPR024344">
    <property type="entry name" value="MDMPI_metal-binding"/>
</dbReference>
<organism evidence="2 3">
    <name type="scientific">Aeromicrobium flavum</name>
    <dbReference type="NCBI Taxonomy" id="416568"/>
    <lineage>
        <taxon>Bacteria</taxon>
        <taxon>Bacillati</taxon>
        <taxon>Actinomycetota</taxon>
        <taxon>Actinomycetes</taxon>
        <taxon>Propionibacteriales</taxon>
        <taxon>Nocardioidaceae</taxon>
        <taxon>Aeromicrobium</taxon>
    </lineage>
</organism>
<dbReference type="OrthoDB" id="5185819at2"/>
<dbReference type="InterPro" id="IPR017517">
    <property type="entry name" value="Maleyloyr_isom"/>
</dbReference>
<dbReference type="RefSeq" id="WP_146826899.1">
    <property type="nucleotide sequence ID" value="NZ_BAAAYQ010000001.1"/>
</dbReference>
<evidence type="ECO:0000313" key="2">
    <source>
        <dbReference type="EMBL" id="GEO89114.1"/>
    </source>
</evidence>
<evidence type="ECO:0000313" key="3">
    <source>
        <dbReference type="Proteomes" id="UP000321769"/>
    </source>
</evidence>
<evidence type="ECO:0000259" key="1">
    <source>
        <dbReference type="Pfam" id="PF11716"/>
    </source>
</evidence>
<dbReference type="InterPro" id="IPR034660">
    <property type="entry name" value="DinB/YfiT-like"/>
</dbReference>
<dbReference type="AlphaFoldDB" id="A0A512HUJ1"/>
<dbReference type="NCBIfam" id="TIGR03086">
    <property type="entry name" value="TIGR03086 family metal-binding protein"/>
    <property type="match status" value="1"/>
</dbReference>
<accession>A0A512HUJ1</accession>
<dbReference type="InterPro" id="IPR017520">
    <property type="entry name" value="CHP03086"/>
</dbReference>
<name>A0A512HUJ1_9ACTN</name>
<dbReference type="EMBL" id="BJZQ01000005">
    <property type="protein sequence ID" value="GEO89114.1"/>
    <property type="molecule type" value="Genomic_DNA"/>
</dbReference>
<dbReference type="NCBIfam" id="TIGR03083">
    <property type="entry name" value="maleylpyruvate isomerase family mycothiol-dependent enzyme"/>
    <property type="match status" value="1"/>
</dbReference>
<gene>
    <name evidence="2" type="ORF">AFL01nite_14410</name>
</gene>
<dbReference type="SUPFAM" id="SSF109854">
    <property type="entry name" value="DinB/YfiT-like putative metalloenzymes"/>
    <property type="match status" value="1"/>
</dbReference>
<dbReference type="GO" id="GO:0046872">
    <property type="term" value="F:metal ion binding"/>
    <property type="evidence" value="ECO:0007669"/>
    <property type="project" value="InterPro"/>
</dbReference>
<protein>
    <recommendedName>
        <fullName evidence="1">Mycothiol-dependent maleylpyruvate isomerase metal-binding domain-containing protein</fullName>
    </recommendedName>
</protein>
<dbReference type="Pfam" id="PF11716">
    <property type="entry name" value="MDMPI_N"/>
    <property type="match status" value="1"/>
</dbReference>
<feature type="domain" description="Mycothiol-dependent maleylpyruvate isomerase metal-binding" evidence="1">
    <location>
        <begin position="9"/>
        <end position="88"/>
    </location>
</feature>
<sequence length="175" mass="18605">MSSPVISGALDQTHALLKGVPADAWDAPTPCSDWSARQLADHLVNLPAQFATMAKGEQVDWSAPTPHHDDAAGTFRRHADDLLAALEAHEGSVPEGMMAGEFAIHGWDLASALGHDRSGFDPEVAETGYAFMSQALADEQRGQAFAPAKPAPDGADAYERLAAFAGREVPFSRNR</sequence>
<dbReference type="Gene3D" id="1.20.120.450">
    <property type="entry name" value="dinb family like domain"/>
    <property type="match status" value="1"/>
</dbReference>
<comment type="caution">
    <text evidence="2">The sequence shown here is derived from an EMBL/GenBank/DDBJ whole genome shotgun (WGS) entry which is preliminary data.</text>
</comment>
<keyword evidence="3" id="KW-1185">Reference proteome</keyword>
<reference evidence="2 3" key="1">
    <citation type="submission" date="2019-07" db="EMBL/GenBank/DDBJ databases">
        <title>Whole genome shotgun sequence of Aeromicrobium flavum NBRC 107625.</title>
        <authorList>
            <person name="Hosoyama A."/>
            <person name="Uohara A."/>
            <person name="Ohji S."/>
            <person name="Ichikawa N."/>
        </authorList>
    </citation>
    <scope>NUCLEOTIDE SEQUENCE [LARGE SCALE GENOMIC DNA]</scope>
    <source>
        <strain evidence="2 3">NBRC 107625</strain>
    </source>
</reference>
<proteinExistence type="predicted"/>
<dbReference type="Proteomes" id="UP000321769">
    <property type="component" value="Unassembled WGS sequence"/>
</dbReference>